<sequence>MSQPRLALSIGVPTGIKIFATVVAAFMIAGSVLVAVLAFGFSFFARTTVNSTIGDGEWHVDDNGNLVPGPAPDPGSSLAGGVSVIGLAGAACALLVILVAGYMVLRVWRTAAWLEGTVLTVRGALGSKTADLATSIVTGGSQLQAVGTGEARSYHRVQVLHAADPRSGVQLTLPLRGAGLAMLPAAQLTALADAITRGRPRTEATESSFVVAERLRDFARDPFA</sequence>
<dbReference type="EMBL" id="BONF01000005">
    <property type="protein sequence ID" value="GIF79400.1"/>
    <property type="molecule type" value="Genomic_DNA"/>
</dbReference>
<evidence type="ECO:0000313" key="2">
    <source>
        <dbReference type="EMBL" id="GIF79400.1"/>
    </source>
</evidence>
<accession>A0A8J3NII8</accession>
<comment type="caution">
    <text evidence="2">The sequence shown here is derived from an EMBL/GenBank/DDBJ whole genome shotgun (WGS) entry which is preliminary data.</text>
</comment>
<keyword evidence="3" id="KW-1185">Reference proteome</keyword>
<keyword evidence="1" id="KW-0472">Membrane</keyword>
<proteinExistence type="predicted"/>
<evidence type="ECO:0000256" key="1">
    <source>
        <dbReference type="SAM" id="Phobius"/>
    </source>
</evidence>
<dbReference type="Proteomes" id="UP000601223">
    <property type="component" value="Unassembled WGS sequence"/>
</dbReference>
<reference evidence="2 3" key="1">
    <citation type="submission" date="2021-01" db="EMBL/GenBank/DDBJ databases">
        <title>Whole genome shotgun sequence of Catellatospora bangladeshensis NBRC 107357.</title>
        <authorList>
            <person name="Komaki H."/>
            <person name="Tamura T."/>
        </authorList>
    </citation>
    <scope>NUCLEOTIDE SEQUENCE [LARGE SCALE GENOMIC DNA]</scope>
    <source>
        <strain evidence="2 3">NBRC 107357</strain>
    </source>
</reference>
<gene>
    <name evidence="2" type="ORF">Cba03nite_07490</name>
</gene>
<evidence type="ECO:0000313" key="3">
    <source>
        <dbReference type="Proteomes" id="UP000601223"/>
    </source>
</evidence>
<protein>
    <submittedName>
        <fullName evidence="2">Uncharacterized protein</fullName>
    </submittedName>
</protein>
<keyword evidence="1" id="KW-0812">Transmembrane</keyword>
<feature type="transmembrane region" description="Helical" evidence="1">
    <location>
        <begin position="21"/>
        <end position="45"/>
    </location>
</feature>
<feature type="transmembrane region" description="Helical" evidence="1">
    <location>
        <begin position="78"/>
        <end position="105"/>
    </location>
</feature>
<dbReference type="RefSeq" id="WP_203741785.1">
    <property type="nucleotide sequence ID" value="NZ_BONF01000005.1"/>
</dbReference>
<organism evidence="2 3">
    <name type="scientific">Catellatospora bangladeshensis</name>
    <dbReference type="NCBI Taxonomy" id="310355"/>
    <lineage>
        <taxon>Bacteria</taxon>
        <taxon>Bacillati</taxon>
        <taxon>Actinomycetota</taxon>
        <taxon>Actinomycetes</taxon>
        <taxon>Micromonosporales</taxon>
        <taxon>Micromonosporaceae</taxon>
        <taxon>Catellatospora</taxon>
    </lineage>
</organism>
<keyword evidence="1" id="KW-1133">Transmembrane helix</keyword>
<dbReference type="AlphaFoldDB" id="A0A8J3NII8"/>
<name>A0A8J3NII8_9ACTN</name>